<dbReference type="Proteomes" id="UP001331515">
    <property type="component" value="Unassembled WGS sequence"/>
</dbReference>
<feature type="region of interest" description="Disordered" evidence="1">
    <location>
        <begin position="1"/>
        <end position="21"/>
    </location>
</feature>
<proteinExistence type="predicted"/>
<comment type="caution">
    <text evidence="2">The sequence shown here is derived from an EMBL/GenBank/DDBJ whole genome shotgun (WGS) entry which is preliminary data.</text>
</comment>
<reference evidence="2 3" key="1">
    <citation type="journal article" date="2023" name="Mol. Biol. Evol.">
        <title>Genomics of Secondarily Temperate Adaptation in the Only Non-Antarctic Icefish.</title>
        <authorList>
            <person name="Rivera-Colon A.G."/>
            <person name="Rayamajhi N."/>
            <person name="Minhas B.F."/>
            <person name="Madrigal G."/>
            <person name="Bilyk K.T."/>
            <person name="Yoon V."/>
            <person name="Hune M."/>
            <person name="Gregory S."/>
            <person name="Cheng C.H.C."/>
            <person name="Catchen J.M."/>
        </authorList>
    </citation>
    <scope>NUCLEOTIDE SEQUENCE [LARGE SCALE GENOMIC DNA]</scope>
    <source>
        <tissue evidence="2">White muscle</tissue>
    </source>
</reference>
<evidence type="ECO:0000313" key="2">
    <source>
        <dbReference type="EMBL" id="KAK5897685.1"/>
    </source>
</evidence>
<evidence type="ECO:0000313" key="3">
    <source>
        <dbReference type="Proteomes" id="UP001331515"/>
    </source>
</evidence>
<name>A0AAN8C5S3_CHAGU</name>
<organism evidence="2 3">
    <name type="scientific">Champsocephalus gunnari</name>
    <name type="common">Mackerel icefish</name>
    <dbReference type="NCBI Taxonomy" id="52237"/>
    <lineage>
        <taxon>Eukaryota</taxon>
        <taxon>Metazoa</taxon>
        <taxon>Chordata</taxon>
        <taxon>Craniata</taxon>
        <taxon>Vertebrata</taxon>
        <taxon>Euteleostomi</taxon>
        <taxon>Actinopterygii</taxon>
        <taxon>Neopterygii</taxon>
        <taxon>Teleostei</taxon>
        <taxon>Neoteleostei</taxon>
        <taxon>Acanthomorphata</taxon>
        <taxon>Eupercaria</taxon>
        <taxon>Perciformes</taxon>
        <taxon>Notothenioidei</taxon>
        <taxon>Channichthyidae</taxon>
        <taxon>Champsocephalus</taxon>
    </lineage>
</organism>
<gene>
    <name evidence="2" type="ORF">CgunFtcFv8_015167</name>
</gene>
<keyword evidence="3" id="KW-1185">Reference proteome</keyword>
<dbReference type="AlphaFoldDB" id="A0AAN8C5S3"/>
<sequence>MDPLKQTIHPSPSSSFFSKLPRPLNAPFPLCYWVGSDSRGGRELEERMLQRAGGKDASESWRKGCFRAEERCFRTGERMLQRAGVAPSVVCIDGDPVRPERWTITTDGDGSVSPLP</sequence>
<evidence type="ECO:0000256" key="1">
    <source>
        <dbReference type="SAM" id="MobiDB-lite"/>
    </source>
</evidence>
<accession>A0AAN8C5S3</accession>
<dbReference type="EMBL" id="JAURVH010001533">
    <property type="protein sequence ID" value="KAK5897685.1"/>
    <property type="molecule type" value="Genomic_DNA"/>
</dbReference>
<protein>
    <submittedName>
        <fullName evidence="2">Uncharacterized protein</fullName>
    </submittedName>
</protein>